<dbReference type="Pfam" id="PF07886">
    <property type="entry name" value="BA14K"/>
    <property type="match status" value="1"/>
</dbReference>
<evidence type="ECO:0000256" key="1">
    <source>
        <dbReference type="ARBA" id="ARBA00004167"/>
    </source>
</evidence>
<keyword evidence="4" id="KW-0472">Membrane</keyword>
<dbReference type="Proteomes" id="UP000006786">
    <property type="component" value="Unassembled WGS sequence"/>
</dbReference>
<reference evidence="9 10" key="1">
    <citation type="journal article" date="2012" name="J. Bacteriol.">
        <title>Genome Sequence of Nitratireductor pacificus Type Strain pht-3B.</title>
        <authorList>
            <person name="Lai Q."/>
            <person name="Li G."/>
            <person name="Shao Z."/>
        </authorList>
    </citation>
    <scope>NUCLEOTIDE SEQUENCE [LARGE SCALE GENOMIC DNA]</scope>
    <source>
        <strain evidence="10">pht-3B</strain>
    </source>
</reference>
<evidence type="ECO:0000313" key="9">
    <source>
        <dbReference type="EMBL" id="EKF20863.1"/>
    </source>
</evidence>
<accession>K2N9P9</accession>
<feature type="chain" id="PRO_5003862047" description="Lectin-like protein BA14k" evidence="8">
    <location>
        <begin position="24"/>
        <end position="188"/>
    </location>
</feature>
<comment type="caution">
    <text evidence="9">The sequence shown here is derived from an EMBL/GenBank/DDBJ whole genome shotgun (WGS) entry which is preliminary data.</text>
</comment>
<keyword evidence="4" id="KW-1003">Cell membrane</keyword>
<dbReference type="GO" id="GO:0030246">
    <property type="term" value="F:carbohydrate binding"/>
    <property type="evidence" value="ECO:0007669"/>
    <property type="project" value="UniProtKB-KW"/>
</dbReference>
<comment type="subcellular location">
    <subcellularLocation>
        <location evidence="1">Membrane</location>
        <topology evidence="1">Single-pass membrane protein</topology>
    </subcellularLocation>
</comment>
<protein>
    <recommendedName>
        <fullName evidence="3">Lectin-like protein BA14k</fullName>
    </recommendedName>
</protein>
<name>K2N9P9_9HYPH</name>
<keyword evidence="8" id="KW-0732">Signal</keyword>
<feature type="signal peptide" evidence="8">
    <location>
        <begin position="1"/>
        <end position="23"/>
    </location>
</feature>
<dbReference type="InterPro" id="IPR012413">
    <property type="entry name" value="BA14K"/>
</dbReference>
<comment type="function">
    <text evidence="6">Has immunoglobulin-binding and hemagglutination properties, and can bind to mannose. Essential for virulence. May be involved in LPS biosynthesis or polysaccharide transport.</text>
</comment>
<evidence type="ECO:0000256" key="6">
    <source>
        <dbReference type="ARBA" id="ARBA00025321"/>
    </source>
</evidence>
<dbReference type="RefSeq" id="WP_008593073.1">
    <property type="nucleotide sequence ID" value="NZ_AMRM01000001.1"/>
</dbReference>
<keyword evidence="10" id="KW-1185">Reference proteome</keyword>
<dbReference type="PATRIC" id="fig|391937.3.peg.155"/>
<proteinExistence type="inferred from homology"/>
<comment type="similarity">
    <text evidence="2">Belongs to the BA14k family.</text>
</comment>
<evidence type="ECO:0000256" key="8">
    <source>
        <dbReference type="SAM" id="SignalP"/>
    </source>
</evidence>
<evidence type="ECO:0000256" key="3">
    <source>
        <dbReference type="ARBA" id="ARBA00020552"/>
    </source>
</evidence>
<sequence>MKLIVKLGLMALLAGPAIGPAKAGTLPRIPVSATMETGRSAVLPVSELRGGRMRLTLGIGAAHDFGRDRYRYRSYRHWPHLRSRYDDPFWDRPFRYRHWSRHRFDRYDPWFESGTHFWRRHHRRVPHSLRLEWQEELRPRSLRVYPSLQTQSAHRTWCFQKYRSYRASDNSFQPNRGGRKRCQSPYGR</sequence>
<keyword evidence="5" id="KW-0430">Lectin</keyword>
<dbReference type="GO" id="GO:0016020">
    <property type="term" value="C:membrane"/>
    <property type="evidence" value="ECO:0007669"/>
    <property type="project" value="UniProtKB-SubCell"/>
</dbReference>
<feature type="region of interest" description="Disordered" evidence="7">
    <location>
        <begin position="169"/>
        <end position="188"/>
    </location>
</feature>
<evidence type="ECO:0000256" key="4">
    <source>
        <dbReference type="ARBA" id="ARBA00022475"/>
    </source>
</evidence>
<evidence type="ECO:0000313" key="10">
    <source>
        <dbReference type="Proteomes" id="UP000006786"/>
    </source>
</evidence>
<evidence type="ECO:0000256" key="2">
    <source>
        <dbReference type="ARBA" id="ARBA00010270"/>
    </source>
</evidence>
<gene>
    <name evidence="9" type="ORF">NA2_00755</name>
</gene>
<dbReference type="EMBL" id="AMRM01000001">
    <property type="protein sequence ID" value="EKF20863.1"/>
    <property type="molecule type" value="Genomic_DNA"/>
</dbReference>
<dbReference type="AlphaFoldDB" id="K2N9P9"/>
<evidence type="ECO:0000256" key="7">
    <source>
        <dbReference type="SAM" id="MobiDB-lite"/>
    </source>
</evidence>
<evidence type="ECO:0000256" key="5">
    <source>
        <dbReference type="ARBA" id="ARBA00022734"/>
    </source>
</evidence>
<organism evidence="9 10">
    <name type="scientific">Nitratireductor pacificus pht-3B</name>
    <dbReference type="NCBI Taxonomy" id="391937"/>
    <lineage>
        <taxon>Bacteria</taxon>
        <taxon>Pseudomonadati</taxon>
        <taxon>Pseudomonadota</taxon>
        <taxon>Alphaproteobacteria</taxon>
        <taxon>Hyphomicrobiales</taxon>
        <taxon>Phyllobacteriaceae</taxon>
        <taxon>Nitratireductor</taxon>
    </lineage>
</organism>